<dbReference type="EMBL" id="CAJVPS010000054">
    <property type="protein sequence ID" value="CAG8446096.1"/>
    <property type="molecule type" value="Genomic_DNA"/>
</dbReference>
<keyword evidence="3" id="KW-1185">Reference proteome</keyword>
<organism evidence="2 3">
    <name type="scientific">Ambispora leptoticha</name>
    <dbReference type="NCBI Taxonomy" id="144679"/>
    <lineage>
        <taxon>Eukaryota</taxon>
        <taxon>Fungi</taxon>
        <taxon>Fungi incertae sedis</taxon>
        <taxon>Mucoromycota</taxon>
        <taxon>Glomeromycotina</taxon>
        <taxon>Glomeromycetes</taxon>
        <taxon>Archaeosporales</taxon>
        <taxon>Ambisporaceae</taxon>
        <taxon>Ambispora</taxon>
    </lineage>
</organism>
<protein>
    <submittedName>
        <fullName evidence="2">1169_t:CDS:1</fullName>
    </submittedName>
</protein>
<feature type="transmembrane region" description="Helical" evidence="1">
    <location>
        <begin position="52"/>
        <end position="75"/>
    </location>
</feature>
<name>A0A9N8V831_9GLOM</name>
<proteinExistence type="predicted"/>
<accession>A0A9N8V831</accession>
<gene>
    <name evidence="2" type="ORF">ALEPTO_LOCUS691</name>
</gene>
<evidence type="ECO:0000313" key="3">
    <source>
        <dbReference type="Proteomes" id="UP000789508"/>
    </source>
</evidence>
<keyword evidence="1" id="KW-1133">Transmembrane helix</keyword>
<keyword evidence="1" id="KW-0812">Transmembrane</keyword>
<keyword evidence="1" id="KW-0472">Membrane</keyword>
<evidence type="ECO:0000313" key="2">
    <source>
        <dbReference type="EMBL" id="CAG8446096.1"/>
    </source>
</evidence>
<sequence length="125" mass="13998">MIDHHKISPSNVKSNKLNFLQIQLAMVRQHVIAVPVSINNKVDLAIGSSMQIVFSLLFFLVILGWIMDIPMTLLFDMSQGWHLAMAKNFFGHWNQPRSTVKISSQNSIDGCANSDTQSSINVTDI</sequence>
<evidence type="ECO:0000256" key="1">
    <source>
        <dbReference type="SAM" id="Phobius"/>
    </source>
</evidence>
<comment type="caution">
    <text evidence="2">The sequence shown here is derived from an EMBL/GenBank/DDBJ whole genome shotgun (WGS) entry which is preliminary data.</text>
</comment>
<reference evidence="2" key="1">
    <citation type="submission" date="2021-06" db="EMBL/GenBank/DDBJ databases">
        <authorList>
            <person name="Kallberg Y."/>
            <person name="Tangrot J."/>
            <person name="Rosling A."/>
        </authorList>
    </citation>
    <scope>NUCLEOTIDE SEQUENCE</scope>
    <source>
        <strain evidence="2">FL130A</strain>
    </source>
</reference>
<dbReference type="Proteomes" id="UP000789508">
    <property type="component" value="Unassembled WGS sequence"/>
</dbReference>
<dbReference type="AlphaFoldDB" id="A0A9N8V831"/>